<evidence type="ECO:0000313" key="2">
    <source>
        <dbReference type="EMBL" id="KER30114.1"/>
    </source>
</evidence>
<dbReference type="GeneID" id="20317567"/>
<evidence type="ECO:0000313" key="3">
    <source>
        <dbReference type="Proteomes" id="UP000054324"/>
    </source>
</evidence>
<protein>
    <submittedName>
        <fullName evidence="2">Uncharacterized protein</fullName>
    </submittedName>
</protein>
<feature type="compositionally biased region" description="Basic and acidic residues" evidence="1">
    <location>
        <begin position="1"/>
        <end position="20"/>
    </location>
</feature>
<organism evidence="2 3">
    <name type="scientific">Opisthorchis viverrini</name>
    <name type="common">Southeast Asian liver fluke</name>
    <dbReference type="NCBI Taxonomy" id="6198"/>
    <lineage>
        <taxon>Eukaryota</taxon>
        <taxon>Metazoa</taxon>
        <taxon>Spiralia</taxon>
        <taxon>Lophotrochozoa</taxon>
        <taxon>Platyhelminthes</taxon>
        <taxon>Trematoda</taxon>
        <taxon>Digenea</taxon>
        <taxon>Opisthorchiida</taxon>
        <taxon>Opisthorchiata</taxon>
        <taxon>Opisthorchiidae</taxon>
        <taxon>Opisthorchis</taxon>
    </lineage>
</organism>
<dbReference type="EMBL" id="KL596666">
    <property type="protein sequence ID" value="KER30114.1"/>
    <property type="molecule type" value="Genomic_DNA"/>
</dbReference>
<proteinExistence type="predicted"/>
<name>A0A075AHL9_OPIVI</name>
<feature type="compositionally biased region" description="Polar residues" evidence="1">
    <location>
        <begin position="96"/>
        <end position="106"/>
    </location>
</feature>
<dbReference type="CTD" id="20317567"/>
<dbReference type="Proteomes" id="UP000054324">
    <property type="component" value="Unassembled WGS sequence"/>
</dbReference>
<evidence type="ECO:0000256" key="1">
    <source>
        <dbReference type="SAM" id="MobiDB-lite"/>
    </source>
</evidence>
<feature type="region of interest" description="Disordered" evidence="1">
    <location>
        <begin position="1"/>
        <end position="24"/>
    </location>
</feature>
<gene>
    <name evidence="2" type="ORF">T265_03380</name>
</gene>
<reference evidence="2 3" key="1">
    <citation type="submission" date="2013-11" db="EMBL/GenBank/DDBJ databases">
        <title>Opisthorchis viverrini - life in the bile duct.</title>
        <authorList>
            <person name="Young N.D."/>
            <person name="Nagarajan N."/>
            <person name="Lin S.J."/>
            <person name="Korhonen P.K."/>
            <person name="Jex A.R."/>
            <person name="Hall R.S."/>
            <person name="Safavi-Hemami H."/>
            <person name="Kaewkong W."/>
            <person name="Bertrand D."/>
            <person name="Gao S."/>
            <person name="Seet Q."/>
            <person name="Wongkham S."/>
            <person name="Teh B.T."/>
            <person name="Wongkham C."/>
            <person name="Intapan P.M."/>
            <person name="Maleewong W."/>
            <person name="Yang X."/>
            <person name="Hu M."/>
            <person name="Wang Z."/>
            <person name="Hofmann A."/>
            <person name="Sternberg P.W."/>
            <person name="Tan P."/>
            <person name="Wang J."/>
            <person name="Gasser R.B."/>
        </authorList>
    </citation>
    <scope>NUCLEOTIDE SEQUENCE [LARGE SCALE GENOMIC DNA]</scope>
</reference>
<feature type="region of interest" description="Disordered" evidence="1">
    <location>
        <begin position="94"/>
        <end position="117"/>
    </location>
</feature>
<dbReference type="AlphaFoldDB" id="A0A075AHL9"/>
<accession>A0A075AHL9</accession>
<sequence>MAKRGVRDLRTPEKRNEKQQRTSAWSESTLVFQKERQATLHEYEYARHAKTVLDESVMRRGHQIEAIKNRPPQNAPHHLAPYDSEATRPVFWSVSHGGQKSGQLQHTAEDNRSAATQNRTLHRSLLVPSTLVEEDRVDLLAN</sequence>
<dbReference type="RefSeq" id="XP_009166113.1">
    <property type="nucleotide sequence ID" value="XM_009167849.1"/>
</dbReference>
<keyword evidence="3" id="KW-1185">Reference proteome</keyword>
<dbReference type="KEGG" id="ovi:T265_03380"/>